<dbReference type="Pfam" id="PF04339">
    <property type="entry name" value="FemAB_like"/>
    <property type="match status" value="1"/>
</dbReference>
<dbReference type="InterPro" id="IPR001917">
    <property type="entry name" value="Aminotrans_II_pyridoxalP_BS"/>
</dbReference>
<dbReference type="Gene3D" id="3.90.1150.10">
    <property type="entry name" value="Aspartate Aminotransferase, domain 1"/>
    <property type="match status" value="1"/>
</dbReference>
<name>A0ABY6DRZ2_9NEIS</name>
<dbReference type="Gene3D" id="3.40.630.30">
    <property type="match status" value="1"/>
</dbReference>
<comment type="cofactor">
    <cofactor evidence="1">
        <name>pyridoxal 5'-phosphate</name>
        <dbReference type="ChEBI" id="CHEBI:597326"/>
    </cofactor>
</comment>
<dbReference type="Gene3D" id="3.40.640.10">
    <property type="entry name" value="Type I PLP-dependent aspartate aminotransferase-like (Major domain)"/>
    <property type="match status" value="1"/>
</dbReference>
<dbReference type="PANTHER" id="PTHR13693:SF3">
    <property type="entry name" value="LD36009P"/>
    <property type="match status" value="1"/>
</dbReference>
<dbReference type="SUPFAM" id="SSF55729">
    <property type="entry name" value="Acyl-CoA N-acyltransferases (Nat)"/>
    <property type="match status" value="1"/>
</dbReference>
<evidence type="ECO:0000256" key="1">
    <source>
        <dbReference type="ARBA" id="ARBA00001933"/>
    </source>
</evidence>
<evidence type="ECO:0000259" key="5">
    <source>
        <dbReference type="Pfam" id="PF00155"/>
    </source>
</evidence>
<feature type="domain" description="Aminotransferase class I/classII large" evidence="5">
    <location>
        <begin position="459"/>
        <end position="796"/>
    </location>
</feature>
<dbReference type="GO" id="GO:0008483">
    <property type="term" value="F:transaminase activity"/>
    <property type="evidence" value="ECO:0007669"/>
    <property type="project" value="UniProtKB-KW"/>
</dbReference>
<dbReference type="InterPro" id="IPR007434">
    <property type="entry name" value="FemAB-like"/>
</dbReference>
<evidence type="ECO:0000313" key="6">
    <source>
        <dbReference type="EMBL" id="UXY17131.1"/>
    </source>
</evidence>
<dbReference type="InterPro" id="IPR004839">
    <property type="entry name" value="Aminotransferase_I/II_large"/>
</dbReference>
<dbReference type="CDD" id="cd06454">
    <property type="entry name" value="KBL_like"/>
    <property type="match status" value="1"/>
</dbReference>
<sequence length="809" mass="91153">MSLAFPVSTAVSSVEARRCRAITQIHRAQWEGSRQIQTPLRPEFLQVVEQSGINQLKHHYLDFLKEDTWLGCANIFISSTDFATFDSKLPAAARETIKRWYPDFMRFDVVECGYFTMIGEGLHVKDPADLAACLKSLHEEMDAIAQEQGAQFQMIRDVPYERFDEYMAVLRPAGFYPALGFPNSVLDISWKSIEEYLTALNAKTRLKFRNSMKFKEKFGIEVECTRDFAQHADRLATLWRNVNRNAKDYSRELLDEAFFRCCAQILDDRCEVLLFKYEGEVIAFMLNMIGEDDYIVLDWGVDYDFPHYKDANLYRAATVLSLQRAIELEKKRLELGITNYTPKMTLGATVAPLVYFVKNSENPRHSRSFARMLSDNIVQPDNAGHDALLRTGMQVADLPAIEARIKRAQDDYLDDDLFNRVGRYFRADSMRIGGIYGLYPEFNCAQESSITFTDQRKRVLLGTNSYLGAASHPSVVNAALRAIQRYGSGCSGSPLLNGTLDIHNLLEDELAAFLGCEAVALCSTGYQTNLAGLSALLQQGDVAIMDARNHRSLFDGVKLSGADCLIHRHADLDHMERLLQRTRGRRRMIVTDSLFSMEGTIADLRRICDLAETYGARVFVDESHAVGVLGETGRGVCELQGVSERVDVIMGTFSKSFAALGGFLAGREEVIDYIKHNAGGHIFSASLPPSVIETVRAVLELIRNEPERRAGILERARYMANALQEMGYNAPYYGSQIVPVIFGNYTLALAAYKRFMDHGVYVNPVGPPAVPEEASGFRTSYIATHSWDDLNRALEVFQKHRRDFGYGDR</sequence>
<dbReference type="InterPro" id="IPR015424">
    <property type="entry name" value="PyrdxlP-dep_Trfase"/>
</dbReference>
<evidence type="ECO:0000313" key="7">
    <source>
        <dbReference type="Proteomes" id="UP001061302"/>
    </source>
</evidence>
<dbReference type="InterPro" id="IPR015421">
    <property type="entry name" value="PyrdxlP-dep_Trfase_major"/>
</dbReference>
<dbReference type="EMBL" id="CP106753">
    <property type="protein sequence ID" value="UXY17131.1"/>
    <property type="molecule type" value="Genomic_DNA"/>
</dbReference>
<dbReference type="InterPro" id="IPR016181">
    <property type="entry name" value="Acyl_CoA_acyltransferase"/>
</dbReference>
<dbReference type="InterPro" id="IPR015422">
    <property type="entry name" value="PyrdxlP-dep_Trfase_small"/>
</dbReference>
<evidence type="ECO:0000256" key="4">
    <source>
        <dbReference type="ARBA" id="ARBA00022898"/>
    </source>
</evidence>
<dbReference type="Pfam" id="PF00155">
    <property type="entry name" value="Aminotran_1_2"/>
    <property type="match status" value="1"/>
</dbReference>
<accession>A0ABY6DRZ2</accession>
<protein>
    <recommendedName>
        <fullName evidence="2">Putative 8-amino-7-oxononanoate synthase</fullName>
    </recommendedName>
</protein>
<evidence type="ECO:0000256" key="2">
    <source>
        <dbReference type="ARBA" id="ARBA00021531"/>
    </source>
</evidence>
<dbReference type="InterPro" id="IPR050087">
    <property type="entry name" value="AON_synthase_class-II"/>
</dbReference>
<reference evidence="6" key="1">
    <citation type="submission" date="2022-10" db="EMBL/GenBank/DDBJ databases">
        <title>Chitiniphilus purpureus sp. nov., a novel chitin-degrading bacterium isolated from crawfish pond sediment.</title>
        <authorList>
            <person name="Li K."/>
        </authorList>
    </citation>
    <scope>NUCLEOTIDE SEQUENCE</scope>
    <source>
        <strain evidence="6">CD1</strain>
    </source>
</reference>
<proteinExistence type="predicted"/>
<keyword evidence="6" id="KW-0032">Aminotransferase</keyword>
<keyword evidence="3" id="KW-0808">Transferase</keyword>
<dbReference type="SUPFAM" id="SSF53383">
    <property type="entry name" value="PLP-dependent transferases"/>
    <property type="match status" value="1"/>
</dbReference>
<gene>
    <name evidence="6" type="ORF">N8I74_09025</name>
</gene>
<dbReference type="PANTHER" id="PTHR13693">
    <property type="entry name" value="CLASS II AMINOTRANSFERASE/8-AMINO-7-OXONONANOATE SYNTHASE"/>
    <property type="match status" value="1"/>
</dbReference>
<dbReference type="Proteomes" id="UP001061302">
    <property type="component" value="Chromosome"/>
</dbReference>
<organism evidence="6 7">
    <name type="scientific">Chitiniphilus purpureus</name>
    <dbReference type="NCBI Taxonomy" id="2981137"/>
    <lineage>
        <taxon>Bacteria</taxon>
        <taxon>Pseudomonadati</taxon>
        <taxon>Pseudomonadota</taxon>
        <taxon>Betaproteobacteria</taxon>
        <taxon>Neisseriales</taxon>
        <taxon>Chitinibacteraceae</taxon>
        <taxon>Chitiniphilus</taxon>
    </lineage>
</organism>
<dbReference type="PROSITE" id="PS00599">
    <property type="entry name" value="AA_TRANSFER_CLASS_2"/>
    <property type="match status" value="1"/>
</dbReference>
<dbReference type="RefSeq" id="WP_263126561.1">
    <property type="nucleotide sequence ID" value="NZ_CP106753.1"/>
</dbReference>
<keyword evidence="4" id="KW-0663">Pyridoxal phosphate</keyword>
<evidence type="ECO:0000256" key="3">
    <source>
        <dbReference type="ARBA" id="ARBA00022679"/>
    </source>
</evidence>
<keyword evidence="7" id="KW-1185">Reference proteome</keyword>